<dbReference type="SUPFAM" id="SSF141322">
    <property type="entry name" value="NfeD domain-like"/>
    <property type="match status" value="1"/>
</dbReference>
<dbReference type="AlphaFoldDB" id="A0A645EW27"/>
<gene>
    <name evidence="7" type="ORF">SDC9_152682</name>
</gene>
<dbReference type="InterPro" id="IPR012340">
    <property type="entry name" value="NA-bd_OB-fold"/>
</dbReference>
<dbReference type="InterPro" id="IPR052165">
    <property type="entry name" value="Membrane_assoc_protease"/>
</dbReference>
<accession>A0A645EW27</accession>
<comment type="caution">
    <text evidence="7">The sequence shown here is derived from an EMBL/GenBank/DDBJ whole genome shotgun (WGS) entry which is preliminary data.</text>
</comment>
<feature type="domain" description="NfeD-like C-terminal" evidence="6">
    <location>
        <begin position="46"/>
        <end position="105"/>
    </location>
</feature>
<feature type="transmembrane region" description="Helical" evidence="5">
    <location>
        <begin position="6"/>
        <end position="27"/>
    </location>
</feature>
<dbReference type="InterPro" id="IPR002810">
    <property type="entry name" value="NfeD-like_C"/>
</dbReference>
<reference evidence="7" key="1">
    <citation type="submission" date="2019-08" db="EMBL/GenBank/DDBJ databases">
        <authorList>
            <person name="Kucharzyk K."/>
            <person name="Murdoch R.W."/>
            <person name="Higgins S."/>
            <person name="Loffler F."/>
        </authorList>
    </citation>
    <scope>NUCLEOTIDE SEQUENCE</scope>
</reference>
<evidence type="ECO:0000256" key="5">
    <source>
        <dbReference type="SAM" id="Phobius"/>
    </source>
</evidence>
<dbReference type="PANTHER" id="PTHR33507:SF3">
    <property type="entry name" value="INNER MEMBRANE PROTEIN YBBJ"/>
    <property type="match status" value="1"/>
</dbReference>
<keyword evidence="2 5" id="KW-0812">Transmembrane</keyword>
<dbReference type="EMBL" id="VSSQ01051343">
    <property type="protein sequence ID" value="MPN05432.1"/>
    <property type="molecule type" value="Genomic_DNA"/>
</dbReference>
<keyword evidence="4 5" id="KW-0472">Membrane</keyword>
<evidence type="ECO:0000256" key="1">
    <source>
        <dbReference type="ARBA" id="ARBA00004141"/>
    </source>
</evidence>
<name>A0A645EW27_9ZZZZ</name>
<evidence type="ECO:0000256" key="4">
    <source>
        <dbReference type="ARBA" id="ARBA00023136"/>
    </source>
</evidence>
<evidence type="ECO:0000313" key="7">
    <source>
        <dbReference type="EMBL" id="MPN05432.1"/>
    </source>
</evidence>
<evidence type="ECO:0000259" key="6">
    <source>
        <dbReference type="Pfam" id="PF01957"/>
    </source>
</evidence>
<organism evidence="7">
    <name type="scientific">bioreactor metagenome</name>
    <dbReference type="NCBI Taxonomy" id="1076179"/>
    <lineage>
        <taxon>unclassified sequences</taxon>
        <taxon>metagenomes</taxon>
        <taxon>ecological metagenomes</taxon>
    </lineage>
</organism>
<evidence type="ECO:0000256" key="2">
    <source>
        <dbReference type="ARBA" id="ARBA00022692"/>
    </source>
</evidence>
<dbReference type="GO" id="GO:0005886">
    <property type="term" value="C:plasma membrane"/>
    <property type="evidence" value="ECO:0007669"/>
    <property type="project" value="TreeGrafter"/>
</dbReference>
<keyword evidence="3 5" id="KW-1133">Transmembrane helix</keyword>
<comment type="subcellular location">
    <subcellularLocation>
        <location evidence="1">Membrane</location>
        <topology evidence="1">Multi-pass membrane protein</topology>
    </subcellularLocation>
</comment>
<dbReference type="PANTHER" id="PTHR33507">
    <property type="entry name" value="INNER MEMBRANE PROTEIN YBBJ"/>
    <property type="match status" value="1"/>
</dbReference>
<dbReference type="Pfam" id="PF01957">
    <property type="entry name" value="NfeD"/>
    <property type="match status" value="1"/>
</dbReference>
<sequence length="107" mass="11768">MVAARAGTHIMVQVVVFLVVSVALLILTKPFIKKVLKQKNEPTNADVIIGRIGVVVENINNLEEKGAVKIDGKIWTARSLEDGREIQKDSKVKIVKIQGVKVLVEEV</sequence>
<protein>
    <recommendedName>
        <fullName evidence="6">NfeD-like C-terminal domain-containing protein</fullName>
    </recommendedName>
</protein>
<proteinExistence type="predicted"/>
<evidence type="ECO:0000256" key="3">
    <source>
        <dbReference type="ARBA" id="ARBA00022989"/>
    </source>
</evidence>
<dbReference type="Gene3D" id="2.40.50.140">
    <property type="entry name" value="Nucleic acid-binding proteins"/>
    <property type="match status" value="1"/>
</dbReference>